<accession>A0A5Q0M284</accession>
<sequence length="243" mass="27140">MQTPVFAMQPPIWEAEMRETERPIWHIAAMAGDLQPTLEIVNARRKIDPAWSTAYFSVLSKLKDALRDERGAGIFFDKGKPANAIRLNDRKKLRFVHADVGDATAFIARTFGFQGMPEGFRRLHDHFQSARNSHQSPHFPVTDQATTAKPIVEQEKRIKELEKELTALKSSSNRQINKLSLMLYAVVKGNWSYDPEQTVGAAGIIKEIEGYFEALNIADRDGISAATLKAALKHGAGQLAAKQ</sequence>
<organism evidence="2 3">
    <name type="scientific">Variovorax paradoxus</name>
    <dbReference type="NCBI Taxonomy" id="34073"/>
    <lineage>
        <taxon>Bacteria</taxon>
        <taxon>Pseudomonadati</taxon>
        <taxon>Pseudomonadota</taxon>
        <taxon>Betaproteobacteria</taxon>
        <taxon>Burkholderiales</taxon>
        <taxon>Comamonadaceae</taxon>
        <taxon>Variovorax</taxon>
    </lineage>
</organism>
<gene>
    <name evidence="2" type="ORF">GFK26_12650</name>
</gene>
<dbReference type="EMBL" id="CP045644">
    <property type="protein sequence ID" value="QFZ83546.1"/>
    <property type="molecule type" value="Genomic_DNA"/>
</dbReference>
<dbReference type="RefSeq" id="WP_153282259.1">
    <property type="nucleotide sequence ID" value="NZ_CP045644.1"/>
</dbReference>
<dbReference type="Proteomes" id="UP000326780">
    <property type="component" value="Chromosome"/>
</dbReference>
<evidence type="ECO:0000313" key="2">
    <source>
        <dbReference type="EMBL" id="QFZ83546.1"/>
    </source>
</evidence>
<feature type="coiled-coil region" evidence="1">
    <location>
        <begin position="151"/>
        <end position="178"/>
    </location>
</feature>
<proteinExistence type="predicted"/>
<keyword evidence="1" id="KW-0175">Coiled coil</keyword>
<reference evidence="2 3" key="1">
    <citation type="submission" date="2019-10" db="EMBL/GenBank/DDBJ databases">
        <title>Complete genome sequence of Variovorax paradoxus 5C-2.</title>
        <authorList>
            <person name="Gogoleva N.E."/>
            <person name="Balkin A.S."/>
        </authorList>
    </citation>
    <scope>NUCLEOTIDE SEQUENCE [LARGE SCALE GENOMIC DNA]</scope>
    <source>
        <strain evidence="2 3">5C-2</strain>
    </source>
</reference>
<dbReference type="AlphaFoldDB" id="A0A5Q0M284"/>
<evidence type="ECO:0000313" key="3">
    <source>
        <dbReference type="Proteomes" id="UP000326780"/>
    </source>
</evidence>
<name>A0A5Q0M284_VARPD</name>
<protein>
    <submittedName>
        <fullName evidence="2">Uncharacterized protein</fullName>
    </submittedName>
</protein>
<evidence type="ECO:0000256" key="1">
    <source>
        <dbReference type="SAM" id="Coils"/>
    </source>
</evidence>